<evidence type="ECO:0000259" key="5">
    <source>
        <dbReference type="PROSITE" id="PS50977"/>
    </source>
</evidence>
<reference evidence="6 7" key="1">
    <citation type="submission" date="2019-03" db="EMBL/GenBank/DDBJ databases">
        <title>Complete genome sequence of two outbreak-associated Acinetobacter haemolyticus strains.</title>
        <authorList>
            <person name="Bai L."/>
            <person name="Zhang S.-C."/>
            <person name="Deng Y."/>
            <person name="Song C.-C."/>
            <person name="Kang G.-B."/>
            <person name="Dong Y."/>
            <person name="Wang Y."/>
            <person name="Gao F."/>
            <person name="Huang H."/>
        </authorList>
    </citation>
    <scope>NUCLEOTIDE SEQUENCE [LARGE SCALE GENOMIC DNA]</scope>
    <source>
        <strain evidence="6 7">TJR01</strain>
    </source>
</reference>
<dbReference type="PRINTS" id="PR00455">
    <property type="entry name" value="HTHTETR"/>
</dbReference>
<dbReference type="InterPro" id="IPR009057">
    <property type="entry name" value="Homeodomain-like_sf"/>
</dbReference>
<keyword evidence="1" id="KW-0805">Transcription regulation</keyword>
<evidence type="ECO:0000256" key="3">
    <source>
        <dbReference type="ARBA" id="ARBA00023163"/>
    </source>
</evidence>
<dbReference type="EMBL" id="CP038009">
    <property type="protein sequence ID" value="QBQ17125.1"/>
    <property type="molecule type" value="Genomic_DNA"/>
</dbReference>
<organism evidence="6 7">
    <name type="scientific">Acinetobacter haemolyticus</name>
    <dbReference type="NCBI Taxonomy" id="29430"/>
    <lineage>
        <taxon>Bacteria</taxon>
        <taxon>Pseudomonadati</taxon>
        <taxon>Pseudomonadota</taxon>
        <taxon>Gammaproteobacteria</taxon>
        <taxon>Moraxellales</taxon>
        <taxon>Moraxellaceae</taxon>
        <taxon>Acinetobacter</taxon>
    </lineage>
</organism>
<protein>
    <submittedName>
        <fullName evidence="6">TetR/AcrR family transcriptional regulator</fullName>
    </submittedName>
</protein>
<dbReference type="InterPro" id="IPR036271">
    <property type="entry name" value="Tet_transcr_reg_TetR-rel_C_sf"/>
</dbReference>
<evidence type="ECO:0000256" key="2">
    <source>
        <dbReference type="ARBA" id="ARBA00023125"/>
    </source>
</evidence>
<dbReference type="Gene3D" id="1.10.357.10">
    <property type="entry name" value="Tetracycline Repressor, domain 2"/>
    <property type="match status" value="1"/>
</dbReference>
<sequence>MSKKEDTIQTALDLFSRYSYGSVGINLIIEESGVAKSSFYKYFPSKEQLIVGCLIKSNGNIQSAIQTTLELFCPDDHLGKIKAIYDWYTNRLRSENFHGCLFQKATIEILKQYPSVIEPIREYRVWLHELLRDLIVKLQVTQAAILASIFMNVIDGMTIYTHTNQNDEQIAISWKYLKRLIINDSSLSELSKAS</sequence>
<dbReference type="PROSITE" id="PS50977">
    <property type="entry name" value="HTH_TETR_2"/>
    <property type="match status" value="1"/>
</dbReference>
<dbReference type="PANTHER" id="PTHR47506:SF1">
    <property type="entry name" value="HTH-TYPE TRANSCRIPTIONAL REGULATOR YJDC"/>
    <property type="match status" value="1"/>
</dbReference>
<dbReference type="SUPFAM" id="SSF46689">
    <property type="entry name" value="Homeodomain-like"/>
    <property type="match status" value="1"/>
</dbReference>
<dbReference type="PANTHER" id="PTHR47506">
    <property type="entry name" value="TRANSCRIPTIONAL REGULATORY PROTEIN"/>
    <property type="match status" value="1"/>
</dbReference>
<keyword evidence="3" id="KW-0804">Transcription</keyword>
<dbReference type="RefSeq" id="WP_134252870.1">
    <property type="nucleotide sequence ID" value="NZ_CP038009.1"/>
</dbReference>
<proteinExistence type="predicted"/>
<dbReference type="GO" id="GO:0003677">
    <property type="term" value="F:DNA binding"/>
    <property type="evidence" value="ECO:0007669"/>
    <property type="project" value="UniProtKB-UniRule"/>
</dbReference>
<keyword evidence="2 4" id="KW-0238">DNA-binding</keyword>
<dbReference type="InterPro" id="IPR001647">
    <property type="entry name" value="HTH_TetR"/>
</dbReference>
<feature type="domain" description="HTH tetR-type" evidence="5">
    <location>
        <begin position="1"/>
        <end position="61"/>
    </location>
</feature>
<evidence type="ECO:0000313" key="7">
    <source>
        <dbReference type="Proteomes" id="UP000294395"/>
    </source>
</evidence>
<dbReference type="Pfam" id="PF00440">
    <property type="entry name" value="TetR_N"/>
    <property type="match status" value="1"/>
</dbReference>
<dbReference type="Proteomes" id="UP000294395">
    <property type="component" value="Chromosome"/>
</dbReference>
<name>A0A4P7B6E2_ACIHA</name>
<evidence type="ECO:0000313" key="6">
    <source>
        <dbReference type="EMBL" id="QBQ17125.1"/>
    </source>
</evidence>
<dbReference type="AlphaFoldDB" id="A0A4P7B6E2"/>
<dbReference type="SUPFAM" id="SSF48498">
    <property type="entry name" value="Tetracyclin repressor-like, C-terminal domain"/>
    <property type="match status" value="1"/>
</dbReference>
<feature type="DNA-binding region" description="H-T-H motif" evidence="4">
    <location>
        <begin position="24"/>
        <end position="43"/>
    </location>
</feature>
<accession>A0A4P7B6E2</accession>
<evidence type="ECO:0000256" key="4">
    <source>
        <dbReference type="PROSITE-ProRule" id="PRU00335"/>
    </source>
</evidence>
<gene>
    <name evidence="6" type="ORF">AHTJR_12980</name>
</gene>
<evidence type="ECO:0000256" key="1">
    <source>
        <dbReference type="ARBA" id="ARBA00023015"/>
    </source>
</evidence>